<dbReference type="Proteomes" id="UP001145072">
    <property type="component" value="Unassembled WGS sequence"/>
</dbReference>
<evidence type="ECO:0000256" key="1">
    <source>
        <dbReference type="ARBA" id="ARBA00009108"/>
    </source>
</evidence>
<keyword evidence="2" id="KW-0472">Membrane</keyword>
<keyword evidence="2" id="KW-0812">Transmembrane</keyword>
<keyword evidence="2" id="KW-1133">Transmembrane helix</keyword>
<protein>
    <submittedName>
        <fullName evidence="3">DUF881 domain-containing protein</fullName>
    </submittedName>
</protein>
<evidence type="ECO:0000313" key="3">
    <source>
        <dbReference type="EMBL" id="MDC3420578.1"/>
    </source>
</evidence>
<reference evidence="3" key="1">
    <citation type="submission" date="2022-06" db="EMBL/GenBank/DDBJ databases">
        <title>Aquibacillus sp. a new bacterium isolated from soil saline samples.</title>
        <authorList>
            <person name="Galisteo C."/>
            <person name="De La Haba R."/>
            <person name="Sanchez-Porro C."/>
            <person name="Ventosa A."/>
        </authorList>
    </citation>
    <scope>NUCLEOTIDE SEQUENCE</scope>
    <source>
        <strain evidence="3">JCM 12387</strain>
    </source>
</reference>
<organism evidence="3 4">
    <name type="scientific">Aquibacillus koreensis</name>
    <dbReference type="NCBI Taxonomy" id="279446"/>
    <lineage>
        <taxon>Bacteria</taxon>
        <taxon>Bacillati</taxon>
        <taxon>Bacillota</taxon>
        <taxon>Bacilli</taxon>
        <taxon>Bacillales</taxon>
        <taxon>Bacillaceae</taxon>
        <taxon>Aquibacillus</taxon>
    </lineage>
</organism>
<evidence type="ECO:0000256" key="2">
    <source>
        <dbReference type="SAM" id="Phobius"/>
    </source>
</evidence>
<evidence type="ECO:0000313" key="4">
    <source>
        <dbReference type="Proteomes" id="UP001145072"/>
    </source>
</evidence>
<dbReference type="Pfam" id="PF05949">
    <property type="entry name" value="DUF881"/>
    <property type="match status" value="1"/>
</dbReference>
<keyword evidence="4" id="KW-1185">Reference proteome</keyword>
<dbReference type="Gene3D" id="3.30.70.1880">
    <property type="entry name" value="Protein of unknown function DUF881"/>
    <property type="match status" value="1"/>
</dbReference>
<comment type="caution">
    <text evidence="3">The sequence shown here is derived from an EMBL/GenBank/DDBJ whole genome shotgun (WGS) entry which is preliminary data.</text>
</comment>
<gene>
    <name evidence="3" type="ORF">NC661_09385</name>
</gene>
<feature type="transmembrane region" description="Helical" evidence="2">
    <location>
        <begin position="7"/>
        <end position="24"/>
    </location>
</feature>
<dbReference type="AlphaFoldDB" id="A0A9X4AJQ7"/>
<dbReference type="InterPro" id="IPR010273">
    <property type="entry name" value="DUF881"/>
</dbReference>
<comment type="similarity">
    <text evidence="1">Belongs to the UPF0749 family.</text>
</comment>
<dbReference type="PANTHER" id="PTHR37313">
    <property type="entry name" value="UPF0749 PROTEIN RV1825"/>
    <property type="match status" value="1"/>
</dbReference>
<proteinExistence type="inferred from homology"/>
<sequence length="239" mass="27594">MRVKKKVTISIICAFVGFLVAIQFQSTKEPTERDTRDLWEIRSQLQVEQKQQQELYKKIAETVEMKEQYEAMSEQEQIEALTTSIEELEEKAGLKSRSGKGVRIRVEPIIYDMQTEQQFPELSPELLNRLVNELNNYGATDIAVGNERIINISPIRYVNGKTYVNNRAIPSLPIEIKVLANNPERLLNHLEVSQSRDEFAIEDLELKLEIDNQLDLPKFEGNINLEGIEVYELEEVGEE</sequence>
<dbReference type="PANTHER" id="PTHR37313:SF2">
    <property type="entry name" value="UPF0749 PROTEIN YLXX"/>
    <property type="match status" value="1"/>
</dbReference>
<accession>A0A9X4AJQ7</accession>
<dbReference type="RefSeq" id="WP_259872140.1">
    <property type="nucleotide sequence ID" value="NZ_JAMQJZ010000006.1"/>
</dbReference>
<dbReference type="EMBL" id="JAMQJZ010000006">
    <property type="protein sequence ID" value="MDC3420578.1"/>
    <property type="molecule type" value="Genomic_DNA"/>
</dbReference>
<name>A0A9X4AJQ7_9BACI</name>